<feature type="chain" id="PRO_5044845497" description="Secreted protein" evidence="2">
    <location>
        <begin position="23"/>
        <end position="227"/>
    </location>
</feature>
<proteinExistence type="predicted"/>
<feature type="region of interest" description="Disordered" evidence="1">
    <location>
        <begin position="67"/>
        <end position="92"/>
    </location>
</feature>
<accession>A0ABD2A7S6</accession>
<evidence type="ECO:0008006" key="5">
    <source>
        <dbReference type="Google" id="ProtNLM"/>
    </source>
</evidence>
<feature type="compositionally biased region" description="Basic residues" evidence="1">
    <location>
        <begin position="68"/>
        <end position="82"/>
    </location>
</feature>
<keyword evidence="2" id="KW-0732">Signal</keyword>
<reference evidence="3 4" key="1">
    <citation type="journal article" date="2024" name="Ann. Entomol. Soc. Am.">
        <title>Genomic analyses of the southern and eastern yellowjacket wasps (Hymenoptera: Vespidae) reveal evolutionary signatures of social life.</title>
        <authorList>
            <person name="Catto M.A."/>
            <person name="Caine P.B."/>
            <person name="Orr S.E."/>
            <person name="Hunt B.G."/>
            <person name="Goodisman M.A.D."/>
        </authorList>
    </citation>
    <scope>NUCLEOTIDE SEQUENCE [LARGE SCALE GENOMIC DNA]</scope>
    <source>
        <strain evidence="3">233</strain>
        <tissue evidence="3">Head and thorax</tissue>
    </source>
</reference>
<gene>
    <name evidence="3" type="ORF">V1478_014332</name>
</gene>
<sequence length="227" mass="25705">MPLSSAKYLTLLVLSTVPFSDSTVISLGTFVAGVRFVPRLLESLSPSANWFWPRNWTKRTTPVGCFSRRSRRRRRRRRRSVKRASAVDPGSNEKVRCPREIYFLDPFSQSLTEAVGSSSKRTTSPTLLTPDNSTDLTALRSPLLVFCSYHQTNQYSPDFDVSSVSTRKHLLLRSKTVNSVNVSQRCTMQHHDGYLRVTDRDRIGFRNATRGVIATGHKNVTPKRTAE</sequence>
<evidence type="ECO:0000313" key="4">
    <source>
        <dbReference type="Proteomes" id="UP001607302"/>
    </source>
</evidence>
<name>A0ABD2A7S6_VESSQ</name>
<evidence type="ECO:0000256" key="2">
    <source>
        <dbReference type="SAM" id="SignalP"/>
    </source>
</evidence>
<organism evidence="3 4">
    <name type="scientific">Vespula squamosa</name>
    <name type="common">Southern yellow jacket</name>
    <name type="synonym">Wasp</name>
    <dbReference type="NCBI Taxonomy" id="30214"/>
    <lineage>
        <taxon>Eukaryota</taxon>
        <taxon>Metazoa</taxon>
        <taxon>Ecdysozoa</taxon>
        <taxon>Arthropoda</taxon>
        <taxon>Hexapoda</taxon>
        <taxon>Insecta</taxon>
        <taxon>Pterygota</taxon>
        <taxon>Neoptera</taxon>
        <taxon>Endopterygota</taxon>
        <taxon>Hymenoptera</taxon>
        <taxon>Apocrita</taxon>
        <taxon>Aculeata</taxon>
        <taxon>Vespoidea</taxon>
        <taxon>Vespidae</taxon>
        <taxon>Vespinae</taxon>
        <taxon>Vespula</taxon>
    </lineage>
</organism>
<comment type="caution">
    <text evidence="3">The sequence shown here is derived from an EMBL/GenBank/DDBJ whole genome shotgun (WGS) entry which is preliminary data.</text>
</comment>
<dbReference type="AlphaFoldDB" id="A0ABD2A7S6"/>
<dbReference type="EMBL" id="JAUDFV010000154">
    <property type="protein sequence ID" value="KAL2716656.1"/>
    <property type="molecule type" value="Genomic_DNA"/>
</dbReference>
<dbReference type="Proteomes" id="UP001607302">
    <property type="component" value="Unassembled WGS sequence"/>
</dbReference>
<protein>
    <recommendedName>
        <fullName evidence="5">Secreted protein</fullName>
    </recommendedName>
</protein>
<feature type="signal peptide" evidence="2">
    <location>
        <begin position="1"/>
        <end position="22"/>
    </location>
</feature>
<evidence type="ECO:0000256" key="1">
    <source>
        <dbReference type="SAM" id="MobiDB-lite"/>
    </source>
</evidence>
<evidence type="ECO:0000313" key="3">
    <source>
        <dbReference type="EMBL" id="KAL2716656.1"/>
    </source>
</evidence>
<keyword evidence="4" id="KW-1185">Reference proteome</keyword>